<keyword evidence="1" id="KW-0472">Membrane</keyword>
<dbReference type="Proteomes" id="UP001461498">
    <property type="component" value="Unassembled WGS sequence"/>
</dbReference>
<keyword evidence="1" id="KW-0812">Transmembrane</keyword>
<dbReference type="AlphaFoldDB" id="A0AAW1CVH9"/>
<protein>
    <submittedName>
        <fullName evidence="2">Uncharacterized protein</fullName>
    </submittedName>
</protein>
<proteinExistence type="predicted"/>
<name>A0AAW1CVH9_9HEMI</name>
<organism evidence="2 3">
    <name type="scientific">Rhynocoris fuscipes</name>
    <dbReference type="NCBI Taxonomy" id="488301"/>
    <lineage>
        <taxon>Eukaryota</taxon>
        <taxon>Metazoa</taxon>
        <taxon>Ecdysozoa</taxon>
        <taxon>Arthropoda</taxon>
        <taxon>Hexapoda</taxon>
        <taxon>Insecta</taxon>
        <taxon>Pterygota</taxon>
        <taxon>Neoptera</taxon>
        <taxon>Paraneoptera</taxon>
        <taxon>Hemiptera</taxon>
        <taxon>Heteroptera</taxon>
        <taxon>Panheteroptera</taxon>
        <taxon>Cimicomorpha</taxon>
        <taxon>Reduviidae</taxon>
        <taxon>Harpactorinae</taxon>
        <taxon>Harpactorini</taxon>
        <taxon>Rhynocoris</taxon>
    </lineage>
</organism>
<keyword evidence="3" id="KW-1185">Reference proteome</keyword>
<sequence length="140" mass="14980">MINESMKLRPTAELRKGVVPLMLGVLLKVSSIVPMKLMIMSLFALVSLIASKFALLLAFATGLLQNNSGHATKRIVAISAGDSYIPSYHHGSSAAHFSSDGGTTGFDAISLGSNTQATVADDSSIIQSAHKRRRIHNMYH</sequence>
<accession>A0AAW1CVH9</accession>
<comment type="caution">
    <text evidence="2">The sequence shown here is derived from an EMBL/GenBank/DDBJ whole genome shotgun (WGS) entry which is preliminary data.</text>
</comment>
<evidence type="ECO:0000313" key="3">
    <source>
        <dbReference type="Proteomes" id="UP001461498"/>
    </source>
</evidence>
<keyword evidence="1" id="KW-1133">Transmembrane helix</keyword>
<feature type="transmembrane region" description="Helical" evidence="1">
    <location>
        <begin position="41"/>
        <end position="64"/>
    </location>
</feature>
<evidence type="ECO:0000256" key="1">
    <source>
        <dbReference type="SAM" id="Phobius"/>
    </source>
</evidence>
<gene>
    <name evidence="2" type="ORF">O3M35_012321</name>
</gene>
<dbReference type="EMBL" id="JAPXFL010000009">
    <property type="protein sequence ID" value="KAK9501629.1"/>
    <property type="molecule type" value="Genomic_DNA"/>
</dbReference>
<reference evidence="2 3" key="1">
    <citation type="submission" date="2022-12" db="EMBL/GenBank/DDBJ databases">
        <title>Chromosome-level genome assembly of true bugs.</title>
        <authorList>
            <person name="Ma L."/>
            <person name="Li H."/>
        </authorList>
    </citation>
    <scope>NUCLEOTIDE SEQUENCE [LARGE SCALE GENOMIC DNA]</scope>
    <source>
        <strain evidence="2">Lab_2022b</strain>
    </source>
</reference>
<evidence type="ECO:0000313" key="2">
    <source>
        <dbReference type="EMBL" id="KAK9501629.1"/>
    </source>
</evidence>